<dbReference type="GO" id="GO:0046872">
    <property type="term" value="F:metal ion binding"/>
    <property type="evidence" value="ECO:0007669"/>
    <property type="project" value="UniProtKB-KW"/>
</dbReference>
<keyword evidence="5" id="KW-1185">Reference proteome</keyword>
<dbReference type="InterPro" id="IPR038404">
    <property type="entry name" value="TRAP_DctP_sf"/>
</dbReference>
<evidence type="ECO:0000313" key="5">
    <source>
        <dbReference type="Proteomes" id="UP000295304"/>
    </source>
</evidence>
<dbReference type="PROSITE" id="PS51318">
    <property type="entry name" value="TAT"/>
    <property type="match status" value="1"/>
</dbReference>
<dbReference type="NCBIfam" id="TIGR01409">
    <property type="entry name" value="TAT_signal_seq"/>
    <property type="match status" value="1"/>
</dbReference>
<feature type="binding site" evidence="3">
    <location>
        <position position="236"/>
    </location>
    <ligand>
        <name>substrate</name>
    </ligand>
</feature>
<dbReference type="Gene3D" id="3.40.190.10">
    <property type="entry name" value="Periplasmic binding protein-like II"/>
    <property type="match status" value="1"/>
</dbReference>
<dbReference type="CDD" id="cd13604">
    <property type="entry name" value="PBP2_TRAP_ketoacid_lactate_like"/>
    <property type="match status" value="1"/>
</dbReference>
<dbReference type="EMBL" id="SLZW01000002">
    <property type="protein sequence ID" value="TCS64009.1"/>
    <property type="molecule type" value="Genomic_DNA"/>
</dbReference>
<dbReference type="PANTHER" id="PTHR33376:SF5">
    <property type="entry name" value="EXTRACYTOPLASMIC SOLUTE RECEPTOR PROTEIN"/>
    <property type="match status" value="1"/>
</dbReference>
<dbReference type="AlphaFoldDB" id="A0A4R3JDA1"/>
<name>A0A4R3JDA1_9PROT</name>
<reference evidence="4 5" key="1">
    <citation type="submission" date="2019-03" db="EMBL/GenBank/DDBJ databases">
        <title>Genomic Encyclopedia of Type Strains, Phase IV (KMG-IV): sequencing the most valuable type-strain genomes for metagenomic binning, comparative biology and taxonomic classification.</title>
        <authorList>
            <person name="Goeker M."/>
        </authorList>
    </citation>
    <scope>NUCLEOTIDE SEQUENCE [LARGE SCALE GENOMIC DNA]</scope>
    <source>
        <strain evidence="4 5">DSM 101688</strain>
    </source>
</reference>
<evidence type="ECO:0000313" key="4">
    <source>
        <dbReference type="EMBL" id="TCS64009.1"/>
    </source>
</evidence>
<feature type="binding site" evidence="2">
    <location>
        <position position="199"/>
    </location>
    <ligand>
        <name>substrate</name>
    </ligand>
</feature>
<dbReference type="Pfam" id="PF03480">
    <property type="entry name" value="DctP"/>
    <property type="match status" value="1"/>
</dbReference>
<dbReference type="InterPro" id="IPR019546">
    <property type="entry name" value="TAT_signal_bac_arc"/>
</dbReference>
<dbReference type="Proteomes" id="UP000295304">
    <property type="component" value="Unassembled WGS sequence"/>
</dbReference>
<sequence length="388" mass="42798">MTKAETKSASEGRASKAVSRRKFMRAGAAVAGAAGAAVAGVAMPNVSRAATTVLKMQGAWGSGIFKEFALDYVNRVNEMSAGRLKIDYLDVGAVLKTPEIQTGVHKGVVDAGHLVTAYWYSKHPAASLFGTGPCWGWDANQMLAWVKYGGGRAYYDKLLQEVLRLNLVGFLSGPMQAQPFGWFKKPINGIEDIKGLKYRTVGLAADVLNEMGMSVVQIPGGEIQPSMERGVIDAAEFNNPTSDKDFGMQDVAKEYYLASFHQSQESFEIIFNKERFESLSKEEQKILEYASESASSDMSWKSIDRYAKDLVLLETKYGVHVHRTDESIMAGQLAAWDVVIKRFADADPFFKEIVESQKAWAKRTMGYTLTNAPDYKLAFDHYFPGVLA</sequence>
<feature type="binding site" evidence="2">
    <location>
        <position position="178"/>
    </location>
    <ligand>
        <name>substrate</name>
    </ligand>
</feature>
<proteinExistence type="predicted"/>
<evidence type="ECO:0000256" key="2">
    <source>
        <dbReference type="PIRSR" id="PIRSR039026-1"/>
    </source>
</evidence>
<organism evidence="4 5">
    <name type="scientific">Varunaivibrio sulfuroxidans</name>
    <dbReference type="NCBI Taxonomy" id="1773489"/>
    <lineage>
        <taxon>Bacteria</taxon>
        <taxon>Pseudomonadati</taxon>
        <taxon>Pseudomonadota</taxon>
        <taxon>Alphaproteobacteria</taxon>
        <taxon>Rhodospirillales</taxon>
        <taxon>Magnetovibrionaceae</taxon>
        <taxon>Varunaivibrio</taxon>
    </lineage>
</organism>
<keyword evidence="1" id="KW-0732">Signal</keyword>
<accession>A0A4R3JDA1</accession>
<feature type="binding site" evidence="3">
    <location>
        <position position="237"/>
    </location>
    <ligand>
        <name>Na(+)</name>
        <dbReference type="ChEBI" id="CHEBI:29101"/>
    </ligand>
</feature>
<dbReference type="InterPro" id="IPR018389">
    <property type="entry name" value="DctP_fam"/>
</dbReference>
<protein>
    <submittedName>
        <fullName evidence="4">Secreted protein</fullName>
    </submittedName>
</protein>
<evidence type="ECO:0000256" key="3">
    <source>
        <dbReference type="PIRSR" id="PIRSR039026-2"/>
    </source>
</evidence>
<dbReference type="InterPro" id="IPR026289">
    <property type="entry name" value="SBP_TakP-like"/>
</dbReference>
<dbReference type="OrthoDB" id="9780733at2"/>
<evidence type="ECO:0000256" key="1">
    <source>
        <dbReference type="ARBA" id="ARBA00022729"/>
    </source>
</evidence>
<dbReference type="GO" id="GO:0055085">
    <property type="term" value="P:transmembrane transport"/>
    <property type="evidence" value="ECO:0007669"/>
    <property type="project" value="InterPro"/>
</dbReference>
<feature type="binding site" evidence="3">
    <location>
        <position position="262"/>
    </location>
    <ligand>
        <name>substrate</name>
    </ligand>
</feature>
<dbReference type="InterPro" id="IPR006311">
    <property type="entry name" value="TAT_signal"/>
</dbReference>
<dbReference type="Gene3D" id="3.40.190.170">
    <property type="entry name" value="Bacterial extracellular solute-binding protein, family 7"/>
    <property type="match status" value="1"/>
</dbReference>
<dbReference type="PANTHER" id="PTHR33376">
    <property type="match status" value="1"/>
</dbReference>
<gene>
    <name evidence="4" type="ORF">EDD55_10246</name>
</gene>
<dbReference type="GO" id="GO:0031317">
    <property type="term" value="C:tripartite ATP-independent periplasmic transporter complex"/>
    <property type="evidence" value="ECO:0007669"/>
    <property type="project" value="InterPro"/>
</dbReference>
<dbReference type="RefSeq" id="WP_132937984.1">
    <property type="nucleotide sequence ID" value="NZ_CP119676.1"/>
</dbReference>
<keyword evidence="3" id="KW-0479">Metal-binding</keyword>
<dbReference type="PIRSF" id="PIRSF039026">
    <property type="entry name" value="SiaP"/>
    <property type="match status" value="1"/>
</dbReference>
<comment type="caution">
    <text evidence="4">The sequence shown here is derived from an EMBL/GenBank/DDBJ whole genome shotgun (WGS) entry which is preliminary data.</text>
</comment>